<dbReference type="PANTHER" id="PTHR43066">
    <property type="entry name" value="RHOMBOID-RELATED PROTEIN"/>
    <property type="match status" value="1"/>
</dbReference>
<feature type="transmembrane region" description="Helical" evidence="5">
    <location>
        <begin position="14"/>
        <end position="34"/>
    </location>
</feature>
<sequence length="284" mass="32646">MTTPSSIRLVTRTAFAFIFRVALATFLNSPILIIMETKTYIKENWLTKIPKRDGLNPTLFLMCLLLFTSFIYINNLFNAPLWMSANGNQVFAQGEWWRAWTTLFAHGDLSHILGNLFLFFPFSYYLIAYFGYTFFPFFGFFVGGLVNLAVLQTMPDHVGLIGVSGVVNWMGGAWLALAWLIDRRESNGRRVLKVVAVTIVLFVPDSFKPEVSYLSHFLGYFAGAFSGIAYYYLFKKKIKSAEVIEVVHEDDYVWGSDFEFINEDYREDYPRDHQISNSPCHQKG</sequence>
<feature type="transmembrane region" description="Helical" evidence="5">
    <location>
        <begin position="158"/>
        <end position="179"/>
    </location>
</feature>
<evidence type="ECO:0000313" key="7">
    <source>
        <dbReference type="EMBL" id="MEA9356115.1"/>
    </source>
</evidence>
<feature type="transmembrane region" description="Helical" evidence="5">
    <location>
        <begin position="213"/>
        <end position="233"/>
    </location>
</feature>
<dbReference type="InterPro" id="IPR022764">
    <property type="entry name" value="Peptidase_S54_rhomboid_dom"/>
</dbReference>
<keyword evidence="4 5" id="KW-0472">Membrane</keyword>
<keyword evidence="7" id="KW-0645">Protease</keyword>
<evidence type="ECO:0000259" key="6">
    <source>
        <dbReference type="Pfam" id="PF01694"/>
    </source>
</evidence>
<keyword evidence="2 5" id="KW-0812">Transmembrane</keyword>
<evidence type="ECO:0000256" key="4">
    <source>
        <dbReference type="ARBA" id="ARBA00023136"/>
    </source>
</evidence>
<protein>
    <submittedName>
        <fullName evidence="7">Rhomboid family intramembrane serine protease</fullName>
        <ecNumber evidence="7">3.4.21.-</ecNumber>
    </submittedName>
</protein>
<dbReference type="EC" id="3.4.21.-" evidence="7"/>
<organism evidence="7 8">
    <name type="scientific">Bacteriovorax antarcticus</name>
    <dbReference type="NCBI Taxonomy" id="3088717"/>
    <lineage>
        <taxon>Bacteria</taxon>
        <taxon>Pseudomonadati</taxon>
        <taxon>Bdellovibrionota</taxon>
        <taxon>Bacteriovoracia</taxon>
        <taxon>Bacteriovoracales</taxon>
        <taxon>Bacteriovoracaceae</taxon>
        <taxon>Bacteriovorax</taxon>
    </lineage>
</organism>
<comment type="subcellular location">
    <subcellularLocation>
        <location evidence="1">Membrane</location>
        <topology evidence="1">Multi-pass membrane protein</topology>
    </subcellularLocation>
</comment>
<evidence type="ECO:0000256" key="5">
    <source>
        <dbReference type="SAM" id="Phobius"/>
    </source>
</evidence>
<dbReference type="GO" id="GO:0008233">
    <property type="term" value="F:peptidase activity"/>
    <property type="evidence" value="ECO:0007669"/>
    <property type="project" value="UniProtKB-KW"/>
</dbReference>
<proteinExistence type="predicted"/>
<evidence type="ECO:0000256" key="1">
    <source>
        <dbReference type="ARBA" id="ARBA00004141"/>
    </source>
</evidence>
<feature type="domain" description="Peptidase S54 rhomboid" evidence="6">
    <location>
        <begin position="94"/>
        <end position="230"/>
    </location>
</feature>
<feature type="transmembrane region" description="Helical" evidence="5">
    <location>
        <begin position="55"/>
        <end position="73"/>
    </location>
</feature>
<evidence type="ECO:0000313" key="8">
    <source>
        <dbReference type="Proteomes" id="UP001302274"/>
    </source>
</evidence>
<comment type="caution">
    <text evidence="7">The sequence shown here is derived from an EMBL/GenBank/DDBJ whole genome shotgun (WGS) entry which is preliminary data.</text>
</comment>
<dbReference type="Pfam" id="PF01694">
    <property type="entry name" value="Rhomboid"/>
    <property type="match status" value="1"/>
</dbReference>
<dbReference type="Gene3D" id="1.20.1540.10">
    <property type="entry name" value="Rhomboid-like"/>
    <property type="match status" value="1"/>
</dbReference>
<dbReference type="GO" id="GO:0006508">
    <property type="term" value="P:proteolysis"/>
    <property type="evidence" value="ECO:0007669"/>
    <property type="project" value="UniProtKB-KW"/>
</dbReference>
<reference evidence="7 8" key="1">
    <citation type="submission" date="2023-11" db="EMBL/GenBank/DDBJ databases">
        <title>A Novel Polar Bacteriovorax (B. antarcticus) Isolated from the Biocrust in Antarctica.</title>
        <authorList>
            <person name="Mun W."/>
            <person name="Choi S.Y."/>
            <person name="Mitchell R.J."/>
        </authorList>
    </citation>
    <scope>NUCLEOTIDE SEQUENCE [LARGE SCALE GENOMIC DNA]</scope>
    <source>
        <strain evidence="7 8">PP10</strain>
    </source>
</reference>
<keyword evidence="3 5" id="KW-1133">Transmembrane helix</keyword>
<dbReference type="RefSeq" id="WP_323575792.1">
    <property type="nucleotide sequence ID" value="NZ_JAYGJQ010000001.1"/>
</dbReference>
<dbReference type="InterPro" id="IPR035952">
    <property type="entry name" value="Rhomboid-like_sf"/>
</dbReference>
<dbReference type="Proteomes" id="UP001302274">
    <property type="component" value="Unassembled WGS sequence"/>
</dbReference>
<keyword evidence="8" id="KW-1185">Reference proteome</keyword>
<dbReference type="SUPFAM" id="SSF144091">
    <property type="entry name" value="Rhomboid-like"/>
    <property type="match status" value="1"/>
</dbReference>
<feature type="transmembrane region" description="Helical" evidence="5">
    <location>
        <begin position="134"/>
        <end position="152"/>
    </location>
</feature>
<accession>A0ABU5VWU9</accession>
<gene>
    <name evidence="7" type="ORF">SHI21_07880</name>
</gene>
<evidence type="ECO:0000256" key="3">
    <source>
        <dbReference type="ARBA" id="ARBA00022989"/>
    </source>
</evidence>
<name>A0ABU5VWU9_9BACT</name>
<keyword evidence="7" id="KW-0378">Hydrolase</keyword>
<evidence type="ECO:0000256" key="2">
    <source>
        <dbReference type="ARBA" id="ARBA00022692"/>
    </source>
</evidence>
<dbReference type="EMBL" id="JAYGJQ010000001">
    <property type="protein sequence ID" value="MEA9356115.1"/>
    <property type="molecule type" value="Genomic_DNA"/>
</dbReference>